<evidence type="ECO:0000256" key="3">
    <source>
        <dbReference type="ARBA" id="ARBA00022777"/>
    </source>
</evidence>
<dbReference type="EMBL" id="FCOR01000004">
    <property type="protein sequence ID" value="CVK16035.1"/>
    <property type="molecule type" value="Genomic_DNA"/>
</dbReference>
<dbReference type="InterPro" id="IPR053149">
    <property type="entry name" value="TPK"/>
</dbReference>
<evidence type="ECO:0000256" key="4">
    <source>
        <dbReference type="ARBA" id="ARBA00022840"/>
    </source>
</evidence>
<evidence type="ECO:0000259" key="6">
    <source>
        <dbReference type="SMART" id="SM00983"/>
    </source>
</evidence>
<evidence type="ECO:0000256" key="5">
    <source>
        <dbReference type="NCBIfam" id="TIGR01378"/>
    </source>
</evidence>
<dbReference type="SUPFAM" id="SSF63999">
    <property type="entry name" value="Thiamin pyrophosphokinase, catalytic domain"/>
    <property type="match status" value="1"/>
</dbReference>
<dbReference type="NCBIfam" id="TIGR01378">
    <property type="entry name" value="thi_PPkinase"/>
    <property type="match status" value="1"/>
</dbReference>
<dbReference type="GO" id="GO:0009229">
    <property type="term" value="P:thiamine diphosphate biosynthetic process"/>
    <property type="evidence" value="ECO:0007669"/>
    <property type="project" value="InterPro"/>
</dbReference>
<proteinExistence type="predicted"/>
<dbReference type="STRING" id="1586267.GCA_001418685_00873"/>
<dbReference type="Gene3D" id="3.40.50.10240">
    <property type="entry name" value="Thiamin pyrophosphokinase, catalytic domain"/>
    <property type="match status" value="1"/>
</dbReference>
<dbReference type="GO" id="GO:0016301">
    <property type="term" value="F:kinase activity"/>
    <property type="evidence" value="ECO:0007669"/>
    <property type="project" value="UniProtKB-KW"/>
</dbReference>
<accession>A0A0X3APQ8</accession>
<dbReference type="SUPFAM" id="SSF63862">
    <property type="entry name" value="Thiamin pyrophosphokinase, substrate-binding domain"/>
    <property type="match status" value="1"/>
</dbReference>
<sequence length="203" mass="22988">MNKALLFLNGKKPNILPKNIKSYSIITCTDGAYSRYVKKSPFTVDYISGDLDSVPLSTIPSSIPIIETPDQNKTDFHKALELLLEKGIKKVDVYGGSGRESDHFIGNLSTALFFKNKLLITFYDDYSKFFFSDKITKIKDVKGKIVSLIPFFEAKNIRTKGLQYPLSNEKLIFPQRLGTRNVATHNEVSVCYDKGELLIYISR</sequence>
<dbReference type="Proteomes" id="UP000182761">
    <property type="component" value="Unassembled WGS sequence"/>
</dbReference>
<dbReference type="CDD" id="cd07995">
    <property type="entry name" value="TPK"/>
    <property type="match status" value="1"/>
</dbReference>
<dbReference type="InterPro" id="IPR036371">
    <property type="entry name" value="TPK_B1-bd_sf"/>
</dbReference>
<keyword evidence="4" id="KW-0067">ATP-binding</keyword>
<dbReference type="PANTHER" id="PTHR41299">
    <property type="entry name" value="THIAMINE PYROPHOSPHOKINASE"/>
    <property type="match status" value="1"/>
</dbReference>
<dbReference type="RefSeq" id="WP_055425241.1">
    <property type="nucleotide sequence ID" value="NZ_FCOR01000004.1"/>
</dbReference>
<dbReference type="EC" id="2.7.6.2" evidence="5"/>
<dbReference type="InterPro" id="IPR006282">
    <property type="entry name" value="Thi_PPkinase"/>
</dbReference>
<dbReference type="InterPro" id="IPR036759">
    <property type="entry name" value="TPK_catalytic_sf"/>
</dbReference>
<protein>
    <recommendedName>
        <fullName evidence="5">Thiamine diphosphokinase</fullName>
        <ecNumber evidence="5">2.7.6.2</ecNumber>
    </recommendedName>
</protein>
<dbReference type="OrthoDB" id="1132102at2"/>
<evidence type="ECO:0000256" key="1">
    <source>
        <dbReference type="ARBA" id="ARBA00022679"/>
    </source>
</evidence>
<keyword evidence="2" id="KW-0547">Nucleotide-binding</keyword>
<keyword evidence="8" id="KW-1185">Reference proteome</keyword>
<feature type="domain" description="Thiamin pyrophosphokinase thiamin-binding" evidence="6">
    <location>
        <begin position="133"/>
        <end position="198"/>
    </location>
</feature>
<evidence type="ECO:0000313" key="8">
    <source>
        <dbReference type="Proteomes" id="UP000182761"/>
    </source>
</evidence>
<dbReference type="AlphaFoldDB" id="A0A0X3APQ8"/>
<dbReference type="InterPro" id="IPR007371">
    <property type="entry name" value="TPK_catalytic"/>
</dbReference>
<dbReference type="GO" id="GO:0006772">
    <property type="term" value="P:thiamine metabolic process"/>
    <property type="evidence" value="ECO:0007669"/>
    <property type="project" value="UniProtKB-UniRule"/>
</dbReference>
<name>A0A0X3APQ8_9FLAO</name>
<dbReference type="GO" id="GO:0005524">
    <property type="term" value="F:ATP binding"/>
    <property type="evidence" value="ECO:0007669"/>
    <property type="project" value="UniProtKB-KW"/>
</dbReference>
<keyword evidence="1" id="KW-0808">Transferase</keyword>
<gene>
    <name evidence="7" type="ORF">Ga0061079_104154</name>
</gene>
<dbReference type="PANTHER" id="PTHR41299:SF1">
    <property type="entry name" value="THIAMINE PYROPHOSPHOKINASE"/>
    <property type="match status" value="1"/>
</dbReference>
<dbReference type="SMART" id="SM00983">
    <property type="entry name" value="TPK_B1_binding"/>
    <property type="match status" value="1"/>
</dbReference>
<dbReference type="GO" id="GO:0030975">
    <property type="term" value="F:thiamine binding"/>
    <property type="evidence" value="ECO:0007669"/>
    <property type="project" value="InterPro"/>
</dbReference>
<reference evidence="7 8" key="1">
    <citation type="submission" date="2016-01" db="EMBL/GenBank/DDBJ databases">
        <authorList>
            <person name="McClelland M."/>
            <person name="Jain A."/>
            <person name="Saraogi P."/>
            <person name="Mendelson R."/>
            <person name="Westerman R."/>
            <person name="SanMiguel P."/>
            <person name="Csonka L."/>
        </authorList>
    </citation>
    <scope>NUCLEOTIDE SEQUENCE [LARGE SCALE GENOMIC DNA]</scope>
    <source>
        <strain evidence="7 8">R-53146</strain>
    </source>
</reference>
<dbReference type="Pfam" id="PF04263">
    <property type="entry name" value="TPK_catalytic"/>
    <property type="match status" value="1"/>
</dbReference>
<dbReference type="InterPro" id="IPR007373">
    <property type="entry name" value="Thiamin_PyroPKinase_B1-bd"/>
</dbReference>
<keyword evidence="3 7" id="KW-0418">Kinase</keyword>
<dbReference type="Pfam" id="PF04265">
    <property type="entry name" value="TPK_B1_binding"/>
    <property type="match status" value="1"/>
</dbReference>
<evidence type="ECO:0000256" key="2">
    <source>
        <dbReference type="ARBA" id="ARBA00022741"/>
    </source>
</evidence>
<organism evidence="7 8">
    <name type="scientific">Apibacter mensalis</name>
    <dbReference type="NCBI Taxonomy" id="1586267"/>
    <lineage>
        <taxon>Bacteria</taxon>
        <taxon>Pseudomonadati</taxon>
        <taxon>Bacteroidota</taxon>
        <taxon>Flavobacteriia</taxon>
        <taxon>Flavobacteriales</taxon>
        <taxon>Weeksellaceae</taxon>
        <taxon>Apibacter</taxon>
    </lineage>
</organism>
<evidence type="ECO:0000313" key="7">
    <source>
        <dbReference type="EMBL" id="CVK16035.1"/>
    </source>
</evidence>
<dbReference type="GO" id="GO:0004788">
    <property type="term" value="F:thiamine diphosphokinase activity"/>
    <property type="evidence" value="ECO:0007669"/>
    <property type="project" value="UniProtKB-UniRule"/>
</dbReference>